<feature type="compositionally biased region" description="Polar residues" evidence="1">
    <location>
        <begin position="61"/>
        <end position="76"/>
    </location>
</feature>
<accession>A0ABN8SWC0</accession>
<comment type="caution">
    <text evidence="2">The sequence shown here is derived from an EMBL/GenBank/DDBJ whole genome shotgun (WGS) entry which is preliminary data.</text>
</comment>
<keyword evidence="3" id="KW-1185">Reference proteome</keyword>
<feature type="non-terminal residue" evidence="2">
    <location>
        <position position="1"/>
    </location>
</feature>
<organism evidence="2 3">
    <name type="scientific">Porites evermanni</name>
    <dbReference type="NCBI Taxonomy" id="104178"/>
    <lineage>
        <taxon>Eukaryota</taxon>
        <taxon>Metazoa</taxon>
        <taxon>Cnidaria</taxon>
        <taxon>Anthozoa</taxon>
        <taxon>Hexacorallia</taxon>
        <taxon>Scleractinia</taxon>
        <taxon>Fungiina</taxon>
        <taxon>Poritidae</taxon>
        <taxon>Porites</taxon>
    </lineage>
</organism>
<name>A0ABN8SWC0_9CNID</name>
<reference evidence="2 3" key="1">
    <citation type="submission" date="2022-05" db="EMBL/GenBank/DDBJ databases">
        <authorList>
            <consortium name="Genoscope - CEA"/>
            <person name="William W."/>
        </authorList>
    </citation>
    <scope>NUCLEOTIDE SEQUENCE [LARGE SCALE GENOMIC DNA]</scope>
</reference>
<gene>
    <name evidence="2" type="ORF">PEVE_00031188</name>
</gene>
<feature type="region of interest" description="Disordered" evidence="1">
    <location>
        <begin position="116"/>
        <end position="152"/>
    </location>
</feature>
<evidence type="ECO:0000256" key="1">
    <source>
        <dbReference type="SAM" id="MobiDB-lite"/>
    </source>
</evidence>
<evidence type="ECO:0000313" key="2">
    <source>
        <dbReference type="EMBL" id="CAH3195834.1"/>
    </source>
</evidence>
<dbReference type="EMBL" id="CALNXI010004446">
    <property type="protein sequence ID" value="CAH3195834.1"/>
    <property type="molecule type" value="Genomic_DNA"/>
</dbReference>
<proteinExistence type="predicted"/>
<dbReference type="Proteomes" id="UP001159427">
    <property type="component" value="Unassembled WGS sequence"/>
</dbReference>
<feature type="region of interest" description="Disordered" evidence="1">
    <location>
        <begin position="49"/>
        <end position="90"/>
    </location>
</feature>
<protein>
    <submittedName>
        <fullName evidence="2">Uncharacterized protein</fullName>
    </submittedName>
</protein>
<sequence>GAQFWRSSRKILVAKKTEMANLKKGKGKIKKAAKTGDILERLRRIVSDDSEEEDDFVDTGPVSSSERPIKTSLSRNSPEEEQWHASSANASQCPLCRTSMNYVVIPVLREISNLIGTRGPVPNSGEEAGAGSDTDTIPYGDEEDLDLRPMLY</sequence>
<evidence type="ECO:0000313" key="3">
    <source>
        <dbReference type="Proteomes" id="UP001159427"/>
    </source>
</evidence>